<reference evidence="4 5" key="1">
    <citation type="submission" date="2017-02" db="EMBL/GenBank/DDBJ databases">
        <authorList>
            <person name="Varghese N."/>
            <person name="Submissions S."/>
        </authorList>
    </citation>
    <scope>NUCLEOTIDE SEQUENCE [LARGE SCALE GENOMIC DNA]</scope>
    <source>
        <strain evidence="4 5">VKM Ac-1787</strain>
    </source>
</reference>
<evidence type="ECO:0000313" key="5">
    <source>
        <dbReference type="Proteomes" id="UP000190827"/>
    </source>
</evidence>
<dbReference type="SUPFAM" id="SSF46689">
    <property type="entry name" value="Homeodomain-like"/>
    <property type="match status" value="1"/>
</dbReference>
<evidence type="ECO:0000313" key="4">
    <source>
        <dbReference type="EMBL" id="SKC37433.1"/>
    </source>
</evidence>
<dbReference type="Proteomes" id="UP000190827">
    <property type="component" value="Unassembled WGS sequence"/>
</dbReference>
<keyword evidence="5" id="KW-1185">Reference proteome</keyword>
<feature type="domain" description="HTH tetR-type" evidence="3">
    <location>
        <begin position="20"/>
        <end position="80"/>
    </location>
</feature>
<name>A0ABY1LGA7_9MICO</name>
<dbReference type="Pfam" id="PF00440">
    <property type="entry name" value="TetR_N"/>
    <property type="match status" value="1"/>
</dbReference>
<dbReference type="PROSITE" id="PS50977">
    <property type="entry name" value="HTH_TETR_2"/>
    <property type="match status" value="1"/>
</dbReference>
<sequence>METTADDSFSSGPRRRLSWDARHAQLLDAFRDLIRTHDLADVTLARVAAHAGVTKPVAYDHFGDLSGLLSEVYRAFESHQRDALVAALARAPQDLTAVADLVAEAYIGCCIAEGMELAAVVSALRGSTTLNALRSEAELAYLEICREALEPWTGAIDPAPLSAIPGAGDALARSILSGTLSTARASVTLAEVVRAVAVAAAVPGSAGELAT</sequence>
<evidence type="ECO:0000259" key="3">
    <source>
        <dbReference type="PROSITE" id="PS50977"/>
    </source>
</evidence>
<dbReference type="EMBL" id="FUZO01000001">
    <property type="protein sequence ID" value="SKC37433.1"/>
    <property type="molecule type" value="Genomic_DNA"/>
</dbReference>
<evidence type="ECO:0000256" key="2">
    <source>
        <dbReference type="PROSITE-ProRule" id="PRU00335"/>
    </source>
</evidence>
<keyword evidence="1 2" id="KW-0238">DNA-binding</keyword>
<organism evidence="4 5">
    <name type="scientific">Plantibacter cousiniae</name>
    <name type="common">nom. nud.</name>
    <dbReference type="NCBI Taxonomy" id="199709"/>
    <lineage>
        <taxon>Bacteria</taxon>
        <taxon>Bacillati</taxon>
        <taxon>Actinomycetota</taxon>
        <taxon>Actinomycetes</taxon>
        <taxon>Micrococcales</taxon>
        <taxon>Microbacteriaceae</taxon>
        <taxon>Plantibacter</taxon>
    </lineage>
</organism>
<dbReference type="Gene3D" id="1.10.357.10">
    <property type="entry name" value="Tetracycline Repressor, domain 2"/>
    <property type="match status" value="1"/>
</dbReference>
<feature type="DNA-binding region" description="H-T-H motif" evidence="2">
    <location>
        <begin position="43"/>
        <end position="62"/>
    </location>
</feature>
<accession>A0ABY1LGA7</accession>
<dbReference type="RefSeq" id="WP_079704389.1">
    <property type="nucleotide sequence ID" value="NZ_FUZO01000001.1"/>
</dbReference>
<proteinExistence type="predicted"/>
<dbReference type="InterPro" id="IPR009057">
    <property type="entry name" value="Homeodomain-like_sf"/>
</dbReference>
<gene>
    <name evidence="4" type="ORF">SAMN06295973_0283</name>
</gene>
<evidence type="ECO:0000256" key="1">
    <source>
        <dbReference type="ARBA" id="ARBA00023125"/>
    </source>
</evidence>
<comment type="caution">
    <text evidence="4">The sequence shown here is derived from an EMBL/GenBank/DDBJ whole genome shotgun (WGS) entry which is preliminary data.</text>
</comment>
<protein>
    <submittedName>
        <fullName evidence="4">Transcriptional regulator, TetR family</fullName>
    </submittedName>
</protein>
<dbReference type="InterPro" id="IPR001647">
    <property type="entry name" value="HTH_TetR"/>
</dbReference>